<dbReference type="Proteomes" id="UP000077154">
    <property type="component" value="Unassembled WGS sequence"/>
</dbReference>
<name>A0A177A6N4_9PEZI</name>
<proteinExistence type="predicted"/>
<dbReference type="RefSeq" id="XP_024323112.1">
    <property type="nucleotide sequence ID" value="XM_024469265.1"/>
</dbReference>
<dbReference type="EMBL" id="KV441399">
    <property type="protein sequence ID" value="OAF57826.1"/>
    <property type="molecule type" value="Genomic_DNA"/>
</dbReference>
<sequence>MECGKSSWGRIEVCIWEPAFLDIDTTTEGRSVSDTQHIITFLLRVSLDVNKYTGRVQNKQFSEGDVNLLDVIVEGVQVNFLRMIEHYYGIMERNGVNWYLTVVDKGF</sequence>
<gene>
    <name evidence="1" type="ORF">VC83_05647</name>
</gene>
<evidence type="ECO:0000313" key="1">
    <source>
        <dbReference type="EMBL" id="OAF57826.1"/>
    </source>
</evidence>
<protein>
    <submittedName>
        <fullName evidence="1">Uncharacterized protein</fullName>
    </submittedName>
</protein>
<dbReference type="AlphaFoldDB" id="A0A177A6N4"/>
<reference evidence="1" key="1">
    <citation type="submission" date="2016-03" db="EMBL/GenBank/DDBJ databases">
        <title>Updated assembly of Pseudogymnoascus destructans, the fungus causing white-nose syndrome of bats.</title>
        <authorList>
            <person name="Palmer J.M."/>
            <person name="Drees K.P."/>
            <person name="Foster J.T."/>
            <person name="Lindner D.L."/>
        </authorList>
    </citation>
    <scope>NUCLEOTIDE SEQUENCE [LARGE SCALE GENOMIC DNA]</scope>
    <source>
        <strain evidence="1">20631-21</strain>
    </source>
</reference>
<dbReference type="GeneID" id="36288712"/>
<accession>A0A177A6N4</accession>
<organism evidence="1">
    <name type="scientific">Pseudogymnoascus destructans</name>
    <dbReference type="NCBI Taxonomy" id="655981"/>
    <lineage>
        <taxon>Eukaryota</taxon>
        <taxon>Fungi</taxon>
        <taxon>Dikarya</taxon>
        <taxon>Ascomycota</taxon>
        <taxon>Pezizomycotina</taxon>
        <taxon>Leotiomycetes</taxon>
        <taxon>Thelebolales</taxon>
        <taxon>Thelebolaceae</taxon>
        <taxon>Pseudogymnoascus</taxon>
    </lineage>
</organism>